<evidence type="ECO:0000313" key="2">
    <source>
        <dbReference type="EMBL" id="KAK0448408.1"/>
    </source>
</evidence>
<keyword evidence="1" id="KW-0472">Membrane</keyword>
<feature type="transmembrane region" description="Helical" evidence="1">
    <location>
        <begin position="7"/>
        <end position="26"/>
    </location>
</feature>
<organism evidence="2 3">
    <name type="scientific">Armillaria tabescens</name>
    <name type="common">Ringless honey mushroom</name>
    <name type="synonym">Agaricus tabescens</name>
    <dbReference type="NCBI Taxonomy" id="1929756"/>
    <lineage>
        <taxon>Eukaryota</taxon>
        <taxon>Fungi</taxon>
        <taxon>Dikarya</taxon>
        <taxon>Basidiomycota</taxon>
        <taxon>Agaricomycotina</taxon>
        <taxon>Agaricomycetes</taxon>
        <taxon>Agaricomycetidae</taxon>
        <taxon>Agaricales</taxon>
        <taxon>Marasmiineae</taxon>
        <taxon>Physalacriaceae</taxon>
        <taxon>Desarmillaria</taxon>
    </lineage>
</organism>
<feature type="transmembrane region" description="Helical" evidence="1">
    <location>
        <begin position="38"/>
        <end position="57"/>
    </location>
</feature>
<keyword evidence="1" id="KW-0812">Transmembrane</keyword>
<dbReference type="AlphaFoldDB" id="A0AA39JXG9"/>
<feature type="transmembrane region" description="Helical" evidence="1">
    <location>
        <begin position="111"/>
        <end position="132"/>
    </location>
</feature>
<evidence type="ECO:0000313" key="3">
    <source>
        <dbReference type="Proteomes" id="UP001175211"/>
    </source>
</evidence>
<sequence>MPTIRNTFGALFIGTIIASMYASLLWEMPSHPFHRLFGITNLQTLCWSSIFHTLIYYKSYPDDWSLYRYSVHVMVTYYYVHSTYALYYYLIDMHGTLLGALGNNTCFHVQLQLAINVVIVMYVQGPNLFFLVGWHFNKILSWFMFLTVAASLGKRVALLASTHFPHYASSVSFRHRNIYNL</sequence>
<dbReference type="RefSeq" id="XP_060326513.1">
    <property type="nucleotide sequence ID" value="XM_060474072.1"/>
</dbReference>
<dbReference type="EMBL" id="JAUEPS010000041">
    <property type="protein sequence ID" value="KAK0448408.1"/>
    <property type="molecule type" value="Genomic_DNA"/>
</dbReference>
<accession>A0AA39JXG9</accession>
<gene>
    <name evidence="2" type="ORF">EV420DRAFT_1566614</name>
</gene>
<feature type="transmembrane region" description="Helical" evidence="1">
    <location>
        <begin position="69"/>
        <end position="91"/>
    </location>
</feature>
<protein>
    <submittedName>
        <fullName evidence="2">Uncharacterized protein</fullName>
    </submittedName>
</protein>
<reference evidence="2" key="1">
    <citation type="submission" date="2023-06" db="EMBL/GenBank/DDBJ databases">
        <authorList>
            <consortium name="Lawrence Berkeley National Laboratory"/>
            <person name="Ahrendt S."/>
            <person name="Sahu N."/>
            <person name="Indic B."/>
            <person name="Wong-Bajracharya J."/>
            <person name="Merenyi Z."/>
            <person name="Ke H.-M."/>
            <person name="Monk M."/>
            <person name="Kocsube S."/>
            <person name="Drula E."/>
            <person name="Lipzen A."/>
            <person name="Balint B."/>
            <person name="Henrissat B."/>
            <person name="Andreopoulos B."/>
            <person name="Martin F.M."/>
            <person name="Harder C.B."/>
            <person name="Rigling D."/>
            <person name="Ford K.L."/>
            <person name="Foster G.D."/>
            <person name="Pangilinan J."/>
            <person name="Papanicolaou A."/>
            <person name="Barry K."/>
            <person name="LaButti K."/>
            <person name="Viragh M."/>
            <person name="Koriabine M."/>
            <person name="Yan M."/>
            <person name="Riley R."/>
            <person name="Champramary S."/>
            <person name="Plett K.L."/>
            <person name="Tsai I.J."/>
            <person name="Slot J."/>
            <person name="Sipos G."/>
            <person name="Plett J."/>
            <person name="Nagy L.G."/>
            <person name="Grigoriev I.V."/>
        </authorList>
    </citation>
    <scope>NUCLEOTIDE SEQUENCE</scope>
    <source>
        <strain evidence="2">CCBAS 213</strain>
    </source>
</reference>
<keyword evidence="3" id="KW-1185">Reference proteome</keyword>
<comment type="caution">
    <text evidence="2">The sequence shown here is derived from an EMBL/GenBank/DDBJ whole genome shotgun (WGS) entry which is preliminary data.</text>
</comment>
<name>A0AA39JXG9_ARMTA</name>
<evidence type="ECO:0000256" key="1">
    <source>
        <dbReference type="SAM" id="Phobius"/>
    </source>
</evidence>
<dbReference type="GeneID" id="85357620"/>
<feature type="transmembrane region" description="Helical" evidence="1">
    <location>
        <begin position="139"/>
        <end position="160"/>
    </location>
</feature>
<keyword evidence="1" id="KW-1133">Transmembrane helix</keyword>
<proteinExistence type="predicted"/>
<dbReference type="Proteomes" id="UP001175211">
    <property type="component" value="Unassembled WGS sequence"/>
</dbReference>